<comment type="caution">
    <text evidence="2">The sequence shown here is derived from an EMBL/GenBank/DDBJ whole genome shotgun (WGS) entry which is preliminary data.</text>
</comment>
<evidence type="ECO:0000256" key="1">
    <source>
        <dbReference type="SAM" id="MobiDB-lite"/>
    </source>
</evidence>
<feature type="region of interest" description="Disordered" evidence="1">
    <location>
        <begin position="728"/>
        <end position="809"/>
    </location>
</feature>
<feature type="region of interest" description="Disordered" evidence="1">
    <location>
        <begin position="491"/>
        <end position="510"/>
    </location>
</feature>
<feature type="region of interest" description="Disordered" evidence="1">
    <location>
        <begin position="64"/>
        <end position="88"/>
    </location>
</feature>
<feature type="region of interest" description="Disordered" evidence="1">
    <location>
        <begin position="229"/>
        <end position="279"/>
    </location>
</feature>
<accession>A0ABD2AT47</accession>
<feature type="compositionally biased region" description="Low complexity" evidence="1">
    <location>
        <begin position="738"/>
        <end position="763"/>
    </location>
</feature>
<sequence>MRIRRRSYKSRKETYFLYARSQRARRASTRKNEPGTTATFENRLNVFKSCMDLGSKVRQTRRAKLATSGKIEKASRSDRDAIANGESDSPLLPPLNSDVIPAFCVLLLFGLSHVESMELPSIFEVEDSINRTVSEVERLINENPSLPRLSRSDIVDILYNITSKDLEAYGNEEKIEKGRKMYQRALMIVLPYKARESSENLKDLYTKPPIVQMISDSGSGERLEMVFNDRSKENGGSSESIENFVEKNRYKNHRETYSDVRPEESSKEEPTPGSAPIRFSFNLDNLENKPHTDRETKSTTTVDAVFLPTVAVTTTDNYRVRDIDLVLDTRNDNEKSSTEELTIDPNPSKPKQDVLYSDQWRYHAPPPQNIPDEEIEDPSSVVRTSLTKYPVIEQDEVSPTILVSPLSLNSQTSKFNTTLVLNSGGFRGATSTTSTERTHRTEPMRQEVMDLLASIGLRPHNEGNVEDVVEDDKKNVLYDRSRIPNANGIARPHAASLDAETTSDGDSATTLEDRDTFRETGAFDLNKGMENLTPDVRSLFQKFGLQSSNDRGSAVAATVTTRRTPTNLYKSFKPLPTSSSVQDEEMREFFARFGLGLNRQRKAMKTEIPSVIEVVPVDMRTILENIGLISNSRRNFKNSINYTLEETKSKYHVFKPHETTFKDDYQRSKINEFLDTVKLVQRGKADAKDFQKAATDLLENTKTLSGGPDPLSLEEIIRVYNEDLKNEVKRQEEDARGSTSERNSTESSTTTDTETTEESTTASDFARAPVESNTATETTTSATTTSTTTNRNLLDLESSFGGSTRAPDPVLPAKRKTGLYFLVDWNTFLEVGEEGSEKIDLRFQPKAGDRSRFLPSALCSFADRLDVTIRICTDFGDSPIPKYYESFESSLEERNEIRRIESRSKQDTFGIQTTKCQSVEGMLEKVNKALNITAKSLQRRSPDSMESASIWQEYEFGTNAGNREVTDISIEEDSRLARNEFNWIVLENNGINYLACSKETTFLLYTLDIKENATTRRFNEFDIEGRVSTFTLVNVEATRSHGAENDIVAVLCVENKGVTSLRWYRVSKQRLILFWVWDIQQPAKDIRFVRHEGQNKLLLLFNRDHYGTSVSLINVYGFGLDFVEKDYDCRNVFERLIQRIQASSTLDMQICKVYERTVLVLGGINEVSLYEHKGNDYVHGMFEYWQTIKSNDLNNFVCFESGHMQYLATSGRESALFHFSDNEFQYNSETEDFFNEIAWIEDVRIETYRDESLLLVQLKNSTVRALAWQGDRFQEISLPNFLLDNFDLSTVTSIPGYGFVSGNRFVKIDTKLNELPSPVEDKIAGMIKAKTLLEELLNKQEKIIDEIDEKFDLLDRIDYTGIESFNASKIITTNLTIEKDVFYTIGLDSKNLTSEDILTNVTRIKISLNDLTEKCQTLESDLEGALDPNSTDIDLAGDLDISGDLRIDGNLYVEQFSTSSIDDLPISEILQNYLSDRSDDVVDGEKSFSNIEARNLIVRRINDIPIERIMFEGSIVDRSNIDFSKINDATIDGHLTFSKINNIDWERIVWKNKLAFIPERTVINGKIEAADFNVRTLNDLSYPYDYVLEEGPVPVDVTGTKNFDRLTVDRLTHVFSINNVGINEFVTLEDDHVFQEEITFHNITVLGPFTINGKISGFNASRLEQEPLINETRSVSSNIIFYDLIVLGDVRLEDSINGKYWSDFDDLLSKNDSKVEIVGTKTFTGNVAIDGSIYIASDAINGHFVEEFVTLDTDQVFSNLKEISENATFDNVTYEYTKKVRRILEENTWENSNCLNKTIVFENTLIVDDLSFDILNNDIARDTFEQKLNQTFRNISFNNLRANELNIREISPKLMNDVNLSDFMKFAVTRSTTQNLTGNYTFDRLEVEELEIDRLNGISMKGWNDLIDRLRRSYRQIFDGNATLESLAVKGMIYAPSVNGISLDKMYDPETMGTVIFENDLYVENLTVHGLINDFNFTELVKNAALKTDEEIIVNGLKEFENVSCTYLEIKSFNGRSVENLLDPYKDQDLAGPVVVNGRFKMLRRKDNRYVSCYVAGTVSVAGNFDATGKMNEVHFRDLINRVRKLDDETFELKSNVRFDNSIEMIDLTTDGTIDGTNFNEFNKSVVFKKEDNVTLSGAKRFKGSLTFNESFLIVEEALNDIDLKEFYEKAIFIDEPFTINSSVLFQEDIVVEKNLEVLETLDVKTIGGIDVEGLKDIVAHLDRPFFFPGNTEYRYHWFYRDTRVRHLKATAMTFENVNFNCDINVKLWNDVDMDSIIPLATDQTMSSGFVRAFDVAVERIDVRRKINGYSLNEIYTDTFMKIGDQNITGNLTFLGKVLMRHDFNPRLMNHANPKQILLLNTNDTVIGNFEFEKPVVLNGSLRVLGRFNEIDLIGWHATAVTTDYLTEQLVSGKWKVRGDVYLRESVKNGGRLNGFDSFELADTLIRNCLAMEASLTESTTKLPNLCKSALSMQHYAETQIYKFDAFEYLQVIDVEDRILSVHYFEIEDLDILLMSYETCRLDAFQFTGRKFKSIASIPDFGHVDNWITLNHNDSFYFLVMGKQSCGKNSTNLWKLDNDRFVHVCQFDDVKDAKKLNNDTFLLLFVDRLESRTIQQLYNNESFRSDPNYYLSIEEDQRLKFVSNTDRILLNNRHTIYELDKDLKNYTFSNNSMASKEIFAIEVGIFEKGAFLHYDQSVTRDHIFVSDDDFNRMKILQIIPTNDPTSFSIINFEGLVETLLIFIENNRSLKIYEYKGIQGFVYRDNIKIQAEKISKLKIRKYNDMAKRHCLAVINKNRLTILEAKMHGERLDMPKTSCVIP</sequence>
<organism evidence="2 3">
    <name type="scientific">Vespula maculifrons</name>
    <name type="common">Eastern yellow jacket</name>
    <name type="synonym">Wasp</name>
    <dbReference type="NCBI Taxonomy" id="7453"/>
    <lineage>
        <taxon>Eukaryota</taxon>
        <taxon>Metazoa</taxon>
        <taxon>Ecdysozoa</taxon>
        <taxon>Arthropoda</taxon>
        <taxon>Hexapoda</taxon>
        <taxon>Insecta</taxon>
        <taxon>Pterygota</taxon>
        <taxon>Neoptera</taxon>
        <taxon>Endopterygota</taxon>
        <taxon>Hymenoptera</taxon>
        <taxon>Apocrita</taxon>
        <taxon>Aculeata</taxon>
        <taxon>Vespoidea</taxon>
        <taxon>Vespidae</taxon>
        <taxon>Vespinae</taxon>
        <taxon>Vespula</taxon>
    </lineage>
</organism>
<name>A0ABD2AT47_VESMC</name>
<proteinExistence type="predicted"/>
<keyword evidence="3" id="KW-1185">Reference proteome</keyword>
<feature type="compositionally biased region" description="Basic and acidic residues" evidence="1">
    <location>
        <begin position="70"/>
        <end position="81"/>
    </location>
</feature>
<protein>
    <submittedName>
        <fullName evidence="2">Uncharacterized protein</fullName>
    </submittedName>
</protein>
<dbReference type="Proteomes" id="UP001607303">
    <property type="component" value="Unassembled WGS sequence"/>
</dbReference>
<feature type="compositionally biased region" description="Low complexity" evidence="1">
    <location>
        <begin position="771"/>
        <end position="790"/>
    </location>
</feature>
<gene>
    <name evidence="2" type="ORF">V1477_019029</name>
</gene>
<feature type="compositionally biased region" description="Basic and acidic residues" evidence="1">
    <location>
        <begin position="244"/>
        <end position="270"/>
    </location>
</feature>
<dbReference type="EMBL" id="JAYRBN010000113">
    <property type="protein sequence ID" value="KAL2723797.1"/>
    <property type="molecule type" value="Genomic_DNA"/>
</dbReference>
<feature type="region of interest" description="Disordered" evidence="1">
    <location>
        <begin position="331"/>
        <end position="352"/>
    </location>
</feature>
<evidence type="ECO:0000313" key="3">
    <source>
        <dbReference type="Proteomes" id="UP001607303"/>
    </source>
</evidence>
<evidence type="ECO:0000313" key="2">
    <source>
        <dbReference type="EMBL" id="KAL2723797.1"/>
    </source>
</evidence>
<feature type="compositionally biased region" description="Polar residues" evidence="1">
    <location>
        <begin position="499"/>
        <end position="510"/>
    </location>
</feature>
<reference evidence="2 3" key="1">
    <citation type="journal article" date="2024" name="Ann. Entomol. Soc. Am.">
        <title>Genomic analyses of the southern and eastern yellowjacket wasps (Hymenoptera: Vespidae) reveal evolutionary signatures of social life.</title>
        <authorList>
            <person name="Catto M.A."/>
            <person name="Caine P.B."/>
            <person name="Orr S.E."/>
            <person name="Hunt B.G."/>
            <person name="Goodisman M.A.D."/>
        </authorList>
    </citation>
    <scope>NUCLEOTIDE SEQUENCE [LARGE SCALE GENOMIC DNA]</scope>
    <source>
        <strain evidence="2">232</strain>
        <tissue evidence="2">Head and thorax</tissue>
    </source>
</reference>